<evidence type="ECO:0000313" key="3">
    <source>
        <dbReference type="Proteomes" id="UP000217186"/>
    </source>
</evidence>
<dbReference type="Gene3D" id="3.90.550.10">
    <property type="entry name" value="Spore Coat Polysaccharide Biosynthesis Protein SpsA, Chain A"/>
    <property type="match status" value="1"/>
</dbReference>
<dbReference type="EMBL" id="CP016776">
    <property type="protein sequence ID" value="ASY20505.1"/>
    <property type="molecule type" value="Genomic_DNA"/>
</dbReference>
<sequence length="234" mass="26192">MKVLILAGGLGTRISEETADKPKPMVTLGGKPILWHLMNIYAKQGLNEFVVATGYRGNVISDWVSRLESDWKISTIDTGLETQTGGRIKLCMDLFPGERVLATYGDGLGNVNLTKLIQFHENHGRSATLTAVRPPARFGYLNTKDGQVIHFGEKNQSDAGWINGGFFVLEAHVASYIHNLNEPFETGALPRLTEHEQLMAYEHFGFWQPMDTLREKNDLEKLATKTIPPWLEIL</sequence>
<dbReference type="InterPro" id="IPR013446">
    <property type="entry name" value="G1P_cyt_trans-like"/>
</dbReference>
<dbReference type="Proteomes" id="UP000217186">
    <property type="component" value="Chromosome"/>
</dbReference>
<dbReference type="AlphaFoldDB" id="A0A249KUX9"/>
<dbReference type="GO" id="GO:0047343">
    <property type="term" value="F:glucose-1-phosphate cytidylyltransferase activity"/>
    <property type="evidence" value="ECO:0007669"/>
    <property type="project" value="InterPro"/>
</dbReference>
<reference evidence="2 3" key="1">
    <citation type="submission" date="2016-07" db="EMBL/GenBank/DDBJ databases">
        <title>High microdiversification within the ubiquitous acI lineage of Actinobacteria.</title>
        <authorList>
            <person name="Neuenschwander S.M."/>
            <person name="Salcher M."/>
            <person name="Ghai R."/>
            <person name="Pernthaler J."/>
        </authorList>
    </citation>
    <scope>NUCLEOTIDE SEQUENCE [LARGE SCALE GENOMIC DNA]</scope>
    <source>
        <strain evidence="2">MMS-IIA-15</strain>
    </source>
</reference>
<keyword evidence="2" id="KW-0808">Transferase</keyword>
<dbReference type="InterPro" id="IPR029044">
    <property type="entry name" value="Nucleotide-diphossugar_trans"/>
</dbReference>
<keyword evidence="3" id="KW-1185">Reference proteome</keyword>
<organism evidence="2 3">
    <name type="scientific">Candidatus Planktophila vernalis</name>
    <dbReference type="NCBI Taxonomy" id="1884907"/>
    <lineage>
        <taxon>Bacteria</taxon>
        <taxon>Bacillati</taxon>
        <taxon>Actinomycetota</taxon>
        <taxon>Actinomycetes</taxon>
        <taxon>Candidatus Nanopelagicales</taxon>
        <taxon>Candidatus Nanopelagicaceae</taxon>
        <taxon>Candidatus Planktophila</taxon>
    </lineage>
</organism>
<dbReference type="RefSeq" id="WP_095686352.1">
    <property type="nucleotide sequence ID" value="NZ_CP016776.1"/>
</dbReference>
<evidence type="ECO:0000313" key="2">
    <source>
        <dbReference type="EMBL" id="ASY20505.1"/>
    </source>
</evidence>
<proteinExistence type="predicted"/>
<dbReference type="PANTHER" id="PTHR47183">
    <property type="entry name" value="GLUCOSE-1-PHOSPHATE CYTIDYLYLTRANSFERASE-RELATED"/>
    <property type="match status" value="1"/>
</dbReference>
<evidence type="ECO:0000259" key="1">
    <source>
        <dbReference type="Pfam" id="PF00483"/>
    </source>
</evidence>
<dbReference type="KEGG" id="pvn:A7sIIA15_06655"/>
<protein>
    <submittedName>
        <fullName evidence="2">Glucose-1-phosphate cytidylyltransferase</fullName>
    </submittedName>
</protein>
<dbReference type="InterPro" id="IPR005835">
    <property type="entry name" value="NTP_transferase_dom"/>
</dbReference>
<dbReference type="OrthoDB" id="9814110at2"/>
<name>A0A249KUX9_9ACTN</name>
<dbReference type="PANTHER" id="PTHR47183:SF1">
    <property type="entry name" value="GLUCOSE-1-PHOSPHATE CYTIDYLYLTRANSFERASE"/>
    <property type="match status" value="1"/>
</dbReference>
<gene>
    <name evidence="2" type="ORF">A7sIIA15_06655</name>
</gene>
<dbReference type="Pfam" id="PF00483">
    <property type="entry name" value="NTP_transferase"/>
    <property type="match status" value="1"/>
</dbReference>
<accession>A0A249KUX9</accession>
<keyword evidence="2" id="KW-0548">Nucleotidyltransferase</keyword>
<dbReference type="SUPFAM" id="SSF53448">
    <property type="entry name" value="Nucleotide-diphospho-sugar transferases"/>
    <property type="match status" value="1"/>
</dbReference>
<feature type="domain" description="Nucleotidyl transferase" evidence="1">
    <location>
        <begin position="2"/>
        <end position="205"/>
    </location>
</feature>